<organism evidence="7 12">
    <name type="scientific">Rotaria socialis</name>
    <dbReference type="NCBI Taxonomy" id="392032"/>
    <lineage>
        <taxon>Eukaryota</taxon>
        <taxon>Metazoa</taxon>
        <taxon>Spiralia</taxon>
        <taxon>Gnathifera</taxon>
        <taxon>Rotifera</taxon>
        <taxon>Eurotatoria</taxon>
        <taxon>Bdelloidea</taxon>
        <taxon>Philodinida</taxon>
        <taxon>Philodinidae</taxon>
        <taxon>Rotaria</taxon>
    </lineage>
</organism>
<dbReference type="OrthoDB" id="442731at2759"/>
<dbReference type="EMBL" id="CAJOBQ010000325">
    <property type="protein sequence ID" value="CAF4328484.1"/>
    <property type="molecule type" value="Genomic_DNA"/>
</dbReference>
<feature type="domain" description="Glycoside hydrolase family 5" evidence="6">
    <location>
        <begin position="61"/>
        <end position="342"/>
    </location>
</feature>
<dbReference type="Proteomes" id="UP000663848">
    <property type="component" value="Unassembled WGS sequence"/>
</dbReference>
<dbReference type="EMBL" id="CAJOBR010000700">
    <property type="protein sequence ID" value="CAF4537705.1"/>
    <property type="molecule type" value="Genomic_DNA"/>
</dbReference>
<keyword evidence="2 4" id="KW-0378">Hydrolase</keyword>
<evidence type="ECO:0000256" key="5">
    <source>
        <dbReference type="SAM" id="SignalP"/>
    </source>
</evidence>
<keyword evidence="3 4" id="KW-0326">Glycosidase</keyword>
<dbReference type="GO" id="GO:0004553">
    <property type="term" value="F:hydrolase activity, hydrolyzing O-glycosyl compounds"/>
    <property type="evidence" value="ECO:0007669"/>
    <property type="project" value="InterPro"/>
</dbReference>
<dbReference type="EMBL" id="CAJNXB010003557">
    <property type="protein sequence ID" value="CAF3324085.1"/>
    <property type="molecule type" value="Genomic_DNA"/>
</dbReference>
<evidence type="ECO:0000313" key="12">
    <source>
        <dbReference type="Proteomes" id="UP000663825"/>
    </source>
</evidence>
<evidence type="ECO:0000313" key="10">
    <source>
        <dbReference type="EMBL" id="CAF4328484.1"/>
    </source>
</evidence>
<dbReference type="AlphaFoldDB" id="A0A817TX62"/>
<dbReference type="SUPFAM" id="SSF51445">
    <property type="entry name" value="(Trans)glycosidases"/>
    <property type="match status" value="1"/>
</dbReference>
<name>A0A817TX62_9BILA</name>
<evidence type="ECO:0000259" key="6">
    <source>
        <dbReference type="Pfam" id="PF00150"/>
    </source>
</evidence>
<evidence type="ECO:0000256" key="2">
    <source>
        <dbReference type="ARBA" id="ARBA00022801"/>
    </source>
</evidence>
<dbReference type="EMBL" id="CAJOBO010000955">
    <property type="protein sequence ID" value="CAF4316885.1"/>
    <property type="molecule type" value="Genomic_DNA"/>
</dbReference>
<dbReference type="InterPro" id="IPR017853">
    <property type="entry name" value="GH"/>
</dbReference>
<sequence length="382" mass="43967">MMFRMFVVNILFLTNIYSYELPFSTLGNSIIDANGAVVRMRCVNWPGSMETLMPEGLQHNSIDNIVLIIKQMNMTCVRLTYSIDVTRSSDLTVYQSLSRLNLTFALQGFMNNNPSLINSTVSNIFNTVLDTLGKYNILVLLDNHVSKAMWCCSDFDGNGFWGDRYFDVEQWIDGLKFMANKTIDRPYVIAMSLRNELRGVRQNQPHWYHNVVRAILEAISFVNPRLLIVISGLNYDLNLSFIRSLPVQNLVPISIQKKIVYEAHWYSWSYYGLLSDCNHIKDTIENAWGYILESNYSYTAPVWLTEFGTNVDQFQGDDEFIDCVKGFLQTPLTQTMSWSYWVLAGSYYIRSGTAESHESFGLLTDDWKNIKSKAFIDILLTL</sequence>
<evidence type="ECO:0000313" key="11">
    <source>
        <dbReference type="EMBL" id="CAF4537705.1"/>
    </source>
</evidence>
<dbReference type="InterPro" id="IPR001547">
    <property type="entry name" value="Glyco_hydro_5"/>
</dbReference>
<gene>
    <name evidence="8" type="ORF">FME351_LOCUS10520</name>
    <name evidence="9" type="ORF">HFQ381_LOCUS14561</name>
    <name evidence="11" type="ORF">QYT958_LOCUS7371</name>
    <name evidence="7" type="ORF">TIS948_LOCUS20499</name>
    <name evidence="10" type="ORF">TSG867_LOCUS8047</name>
</gene>
<dbReference type="Proteomes" id="UP000663825">
    <property type="component" value="Unassembled WGS sequence"/>
</dbReference>
<dbReference type="Proteomes" id="UP000663862">
    <property type="component" value="Unassembled WGS sequence"/>
</dbReference>
<keyword evidence="5" id="KW-0732">Signal</keyword>
<dbReference type="EMBL" id="CAJNYU010001145">
    <property type="protein sequence ID" value="CAF3416710.1"/>
    <property type="molecule type" value="Genomic_DNA"/>
</dbReference>
<evidence type="ECO:0000313" key="8">
    <source>
        <dbReference type="EMBL" id="CAF3416710.1"/>
    </source>
</evidence>
<evidence type="ECO:0000313" key="9">
    <source>
        <dbReference type="EMBL" id="CAF4316885.1"/>
    </source>
</evidence>
<dbReference type="GO" id="GO:0000272">
    <property type="term" value="P:polysaccharide catabolic process"/>
    <property type="evidence" value="ECO:0007669"/>
    <property type="project" value="InterPro"/>
</dbReference>
<proteinExistence type="inferred from homology"/>
<evidence type="ECO:0000256" key="3">
    <source>
        <dbReference type="ARBA" id="ARBA00023295"/>
    </source>
</evidence>
<protein>
    <recommendedName>
        <fullName evidence="6">Glycoside hydrolase family 5 domain-containing protein</fullName>
    </recommendedName>
</protein>
<dbReference type="PANTHER" id="PTHR31263:SF0">
    <property type="entry name" value="CELLULASE FAMILY PROTEIN (AFU_ORTHOLOGUE AFUA_5G14560)"/>
    <property type="match status" value="1"/>
</dbReference>
<dbReference type="Pfam" id="PF00150">
    <property type="entry name" value="Cellulase"/>
    <property type="match status" value="1"/>
</dbReference>
<comment type="caution">
    <text evidence="7">The sequence shown here is derived from an EMBL/GenBank/DDBJ whole genome shotgun (WGS) entry which is preliminary data.</text>
</comment>
<comment type="similarity">
    <text evidence="1 4">Belongs to the glycosyl hydrolase 5 (cellulase A) family.</text>
</comment>
<accession>A0A817TX62</accession>
<evidence type="ECO:0000256" key="4">
    <source>
        <dbReference type="RuleBase" id="RU361153"/>
    </source>
</evidence>
<dbReference type="Gene3D" id="3.20.20.80">
    <property type="entry name" value="Glycosidases"/>
    <property type="match status" value="1"/>
</dbReference>
<dbReference type="Proteomes" id="UP000663869">
    <property type="component" value="Unassembled WGS sequence"/>
</dbReference>
<reference evidence="7" key="1">
    <citation type="submission" date="2021-02" db="EMBL/GenBank/DDBJ databases">
        <authorList>
            <person name="Nowell W R."/>
        </authorList>
    </citation>
    <scope>NUCLEOTIDE SEQUENCE</scope>
</reference>
<evidence type="ECO:0000313" key="7">
    <source>
        <dbReference type="EMBL" id="CAF3324085.1"/>
    </source>
</evidence>
<dbReference type="Proteomes" id="UP000663851">
    <property type="component" value="Unassembled WGS sequence"/>
</dbReference>
<dbReference type="PANTHER" id="PTHR31263">
    <property type="entry name" value="CELLULASE FAMILY PROTEIN (AFU_ORTHOLOGUE AFUA_5G14560)"/>
    <property type="match status" value="1"/>
</dbReference>
<feature type="signal peptide" evidence="5">
    <location>
        <begin position="1"/>
        <end position="18"/>
    </location>
</feature>
<evidence type="ECO:0000256" key="1">
    <source>
        <dbReference type="ARBA" id="ARBA00005641"/>
    </source>
</evidence>
<feature type="chain" id="PRO_5044132324" description="Glycoside hydrolase family 5 domain-containing protein" evidence="5">
    <location>
        <begin position="19"/>
        <end position="382"/>
    </location>
</feature>